<evidence type="ECO:0000256" key="1">
    <source>
        <dbReference type="ARBA" id="ARBA00001974"/>
    </source>
</evidence>
<proteinExistence type="predicted"/>
<comment type="cofactor">
    <cofactor evidence="1 8">
        <name>FAD</name>
        <dbReference type="ChEBI" id="CHEBI:57692"/>
    </cofactor>
</comment>
<keyword evidence="6" id="KW-0496">Mitochondrion</keyword>
<evidence type="ECO:0000256" key="3">
    <source>
        <dbReference type="ARBA" id="ARBA00022630"/>
    </source>
</evidence>
<dbReference type="GO" id="GO:0160203">
    <property type="term" value="P:mitochondrial disulfide relay system"/>
    <property type="evidence" value="ECO:0007669"/>
    <property type="project" value="EnsemblFungi"/>
</dbReference>
<evidence type="ECO:0000256" key="6">
    <source>
        <dbReference type="ARBA" id="ARBA00023128"/>
    </source>
</evidence>
<dbReference type="VEuPathDB" id="FungiDB:EMCG_08355"/>
<evidence type="ECO:0000256" key="2">
    <source>
        <dbReference type="ARBA" id="ARBA00004569"/>
    </source>
</evidence>
<reference evidence="12" key="1">
    <citation type="journal article" date="2015" name="PLoS Genet.">
        <title>The dynamic genome and transcriptome of the human fungal pathogen Blastomyces and close relative Emmonsia.</title>
        <authorList>
            <person name="Munoz J.F."/>
            <person name="Gauthier G.M."/>
            <person name="Desjardins C.A."/>
            <person name="Gallo J.E."/>
            <person name="Holder J."/>
            <person name="Sullivan T.D."/>
            <person name="Marty A.J."/>
            <person name="Carmen J.C."/>
            <person name="Chen Z."/>
            <person name="Ding L."/>
            <person name="Gujja S."/>
            <person name="Magrini V."/>
            <person name="Misas E."/>
            <person name="Mitreva M."/>
            <person name="Priest M."/>
            <person name="Saif S."/>
            <person name="Whiston E.A."/>
            <person name="Young S."/>
            <person name="Zeng Q."/>
            <person name="Goldman W.E."/>
            <person name="Mardis E.R."/>
            <person name="Taylor J.W."/>
            <person name="McEwen J.G."/>
            <person name="Clay O.K."/>
            <person name="Klein B.S."/>
            <person name="Cuomo C.A."/>
        </authorList>
    </citation>
    <scope>NUCLEOTIDE SEQUENCE [LARGE SCALE GENOMIC DNA]</scope>
    <source>
        <strain evidence="12">UAMH 3008</strain>
    </source>
</reference>
<dbReference type="Proteomes" id="UP000034164">
    <property type="component" value="Unassembled WGS sequence"/>
</dbReference>
<dbReference type="SUPFAM" id="SSF69000">
    <property type="entry name" value="FAD-dependent thiol oxidase"/>
    <property type="match status" value="1"/>
</dbReference>
<comment type="subcellular location">
    <subcellularLocation>
        <location evidence="2">Mitochondrion intermembrane space</location>
    </subcellularLocation>
</comment>
<dbReference type="EC" id="1.8.3.2" evidence="8"/>
<dbReference type="GO" id="GO:0006879">
    <property type="term" value="P:intracellular iron ion homeostasis"/>
    <property type="evidence" value="ECO:0007669"/>
    <property type="project" value="EnsemblFungi"/>
</dbReference>
<evidence type="ECO:0000259" key="10">
    <source>
        <dbReference type="PROSITE" id="PS51324"/>
    </source>
</evidence>
<dbReference type="InterPro" id="IPR036774">
    <property type="entry name" value="ERV/ALR_sulphydryl_oxid_sf"/>
</dbReference>
<dbReference type="OrthoDB" id="17199at2759"/>
<dbReference type="AlphaFoldDB" id="A0A0G2I6I6"/>
<dbReference type="GO" id="GO:0016971">
    <property type="term" value="F:flavin-dependent sulfhydryl oxidase activity"/>
    <property type="evidence" value="ECO:0007669"/>
    <property type="project" value="EnsemblFungi"/>
</dbReference>
<dbReference type="GO" id="GO:0034599">
    <property type="term" value="P:cellular response to oxidative stress"/>
    <property type="evidence" value="ECO:0007669"/>
    <property type="project" value="EnsemblFungi"/>
</dbReference>
<feature type="compositionally biased region" description="Basic and acidic residues" evidence="9">
    <location>
        <begin position="30"/>
        <end position="42"/>
    </location>
</feature>
<dbReference type="Gene3D" id="1.20.120.310">
    <property type="entry name" value="ERV/ALR sulfhydryl oxidase domain"/>
    <property type="match status" value="1"/>
</dbReference>
<dbReference type="EMBL" id="LCZI01000568">
    <property type="protein sequence ID" value="KKZ65850.1"/>
    <property type="molecule type" value="Genomic_DNA"/>
</dbReference>
<dbReference type="PANTHER" id="PTHR12645">
    <property type="entry name" value="ALR/ERV"/>
    <property type="match status" value="1"/>
</dbReference>
<evidence type="ECO:0000313" key="12">
    <source>
        <dbReference type="Proteomes" id="UP000034164"/>
    </source>
</evidence>
<comment type="caution">
    <text evidence="11">The sequence shown here is derived from an EMBL/GenBank/DDBJ whole genome shotgun (WGS) entry which is preliminary data.</text>
</comment>
<sequence>MAEILTEQLDALKEGKHHSKKSKHTGPADGKQEDGGQEKTKLLKGMILDKEGKPCRTCVSISDWRALMKGKSPNGATPSSSSSKTTTTSPTTTTQNQAITAPLPPDCPPDVETLGRSTWTLLHSMTATYPTTATHQQQTDMRSFLTLFGKLYPCWVCADDFRAWMNEPSGTNKPRLKTRAEFGNWMCEAHNEVNRKLGKEVFDCGKWEERWRTGWKDGRCD</sequence>
<accession>A0A0G2I6I6</accession>
<dbReference type="PROSITE" id="PS51324">
    <property type="entry name" value="ERV_ALR"/>
    <property type="match status" value="1"/>
</dbReference>
<feature type="compositionally biased region" description="Low complexity" evidence="9">
    <location>
        <begin position="77"/>
        <end position="94"/>
    </location>
</feature>
<protein>
    <recommendedName>
        <fullName evidence="8">Sulfhydryl oxidase</fullName>
        <ecNumber evidence="8">1.8.3.2</ecNumber>
    </recommendedName>
</protein>
<evidence type="ECO:0000313" key="11">
    <source>
        <dbReference type="EMBL" id="KKZ65850.1"/>
    </source>
</evidence>
<name>A0A0G2I6I6_9EURO</name>
<gene>
    <name evidence="11" type="ORF">EMCG_08355</name>
</gene>
<organism evidence="11 12">
    <name type="scientific">[Emmonsia] crescens</name>
    <dbReference type="NCBI Taxonomy" id="73230"/>
    <lineage>
        <taxon>Eukaryota</taxon>
        <taxon>Fungi</taxon>
        <taxon>Dikarya</taxon>
        <taxon>Ascomycota</taxon>
        <taxon>Pezizomycotina</taxon>
        <taxon>Eurotiomycetes</taxon>
        <taxon>Eurotiomycetidae</taxon>
        <taxon>Onygenales</taxon>
        <taxon>Ajellomycetaceae</taxon>
        <taxon>Emergomyces</taxon>
    </lineage>
</organism>
<feature type="domain" description="ERV/ALR sulfhydryl oxidase" evidence="10">
    <location>
        <begin position="107"/>
        <end position="211"/>
    </location>
</feature>
<feature type="region of interest" description="Disordered" evidence="9">
    <location>
        <begin position="1"/>
        <end position="42"/>
    </location>
</feature>
<keyword evidence="4 8" id="KW-0274">FAD</keyword>
<evidence type="ECO:0000256" key="5">
    <source>
        <dbReference type="ARBA" id="ARBA00023002"/>
    </source>
</evidence>
<feature type="region of interest" description="Disordered" evidence="9">
    <location>
        <begin position="69"/>
        <end position="110"/>
    </location>
</feature>
<keyword evidence="5 8" id="KW-0560">Oxidoreductase</keyword>
<keyword evidence="3 8" id="KW-0285">Flavoprotein</keyword>
<dbReference type="InterPro" id="IPR017905">
    <property type="entry name" value="ERV/ALR_sulphydryl_oxidase"/>
</dbReference>
<evidence type="ECO:0000256" key="4">
    <source>
        <dbReference type="ARBA" id="ARBA00022827"/>
    </source>
</evidence>
<feature type="compositionally biased region" description="Basic residues" evidence="9">
    <location>
        <begin position="15"/>
        <end position="24"/>
    </location>
</feature>
<dbReference type="Gene3D" id="4.10.320.60">
    <property type="match status" value="1"/>
</dbReference>
<dbReference type="FunFam" id="1.20.120.310:FF:000003">
    <property type="entry name" value="Sulfhydryl oxidase"/>
    <property type="match status" value="1"/>
</dbReference>
<dbReference type="InterPro" id="IPR039799">
    <property type="entry name" value="ALR/ERV"/>
</dbReference>
<evidence type="ECO:0000256" key="7">
    <source>
        <dbReference type="ARBA" id="ARBA00023157"/>
    </source>
</evidence>
<dbReference type="GO" id="GO:0005758">
    <property type="term" value="C:mitochondrial intermembrane space"/>
    <property type="evidence" value="ECO:0007669"/>
    <property type="project" value="UniProtKB-SubCell"/>
</dbReference>
<dbReference type="PANTHER" id="PTHR12645:SF0">
    <property type="entry name" value="FAD-LINKED SULFHYDRYL OXIDASE ALR"/>
    <property type="match status" value="1"/>
</dbReference>
<comment type="catalytic activity">
    <reaction evidence="8">
        <text>2 R'C(R)SH + O2 = R'C(R)S-S(R)CR' + H2O2</text>
        <dbReference type="Rhea" id="RHEA:17357"/>
        <dbReference type="ChEBI" id="CHEBI:15379"/>
        <dbReference type="ChEBI" id="CHEBI:16240"/>
        <dbReference type="ChEBI" id="CHEBI:16520"/>
        <dbReference type="ChEBI" id="CHEBI:17412"/>
        <dbReference type="EC" id="1.8.3.2"/>
    </reaction>
</comment>
<keyword evidence="7" id="KW-1015">Disulfide bond</keyword>
<dbReference type="Pfam" id="PF04777">
    <property type="entry name" value="Evr1_Alr"/>
    <property type="match status" value="1"/>
</dbReference>
<evidence type="ECO:0000256" key="9">
    <source>
        <dbReference type="SAM" id="MobiDB-lite"/>
    </source>
</evidence>
<evidence type="ECO:0000256" key="8">
    <source>
        <dbReference type="RuleBase" id="RU371123"/>
    </source>
</evidence>
<dbReference type="GO" id="GO:0050660">
    <property type="term" value="F:flavin adenine dinucleotide binding"/>
    <property type="evidence" value="ECO:0007669"/>
    <property type="project" value="TreeGrafter"/>
</dbReference>